<dbReference type="EMBL" id="CP018047">
    <property type="protein sequence ID" value="AQU71452.1"/>
    <property type="molecule type" value="Genomic_DNA"/>
</dbReference>
<dbReference type="Proteomes" id="UP000189677">
    <property type="component" value="Chromosome"/>
</dbReference>
<dbReference type="AlphaFoldDB" id="A0A1U9R4N3"/>
<accession>A0A1U9R4N3</accession>
<evidence type="ECO:0000256" key="1">
    <source>
        <dbReference type="ARBA" id="ARBA00022801"/>
    </source>
</evidence>
<dbReference type="SMART" id="SM00331">
    <property type="entry name" value="PP2C_SIG"/>
    <property type="match status" value="1"/>
</dbReference>
<keyword evidence="2" id="KW-0812">Transmembrane</keyword>
<evidence type="ECO:0000313" key="4">
    <source>
        <dbReference type="EMBL" id="AQU71452.1"/>
    </source>
</evidence>
<dbReference type="KEGG" id="snw:BBN63_33990"/>
<dbReference type="PANTHER" id="PTHR43156:SF2">
    <property type="entry name" value="STAGE II SPORULATION PROTEIN E"/>
    <property type="match status" value="1"/>
</dbReference>
<dbReference type="PANTHER" id="PTHR43156">
    <property type="entry name" value="STAGE II SPORULATION PROTEIN E-RELATED"/>
    <property type="match status" value="1"/>
</dbReference>
<reference evidence="4 5" key="1">
    <citation type="submission" date="2016-11" db="EMBL/GenBank/DDBJ databases">
        <title>Complete genome sequence of Streptomyces niveus SCSIO 3406.</title>
        <authorList>
            <person name="Zhu Q."/>
            <person name="Cheng W."/>
            <person name="Song Y."/>
            <person name="Li Q."/>
            <person name="Ju J."/>
        </authorList>
    </citation>
    <scope>NUCLEOTIDE SEQUENCE [LARGE SCALE GENOMIC DNA]</scope>
    <source>
        <strain evidence="4 5">SCSIO 3406</strain>
    </source>
</reference>
<evidence type="ECO:0000313" key="5">
    <source>
        <dbReference type="Proteomes" id="UP000189677"/>
    </source>
</evidence>
<dbReference type="InterPro" id="IPR036457">
    <property type="entry name" value="PPM-type-like_dom_sf"/>
</dbReference>
<dbReference type="InterPro" id="IPR052016">
    <property type="entry name" value="Bact_Sigma-Reg"/>
</dbReference>
<keyword evidence="2" id="KW-1133">Transmembrane helix</keyword>
<name>A0A1U9R4N3_STRNV</name>
<feature type="transmembrane region" description="Helical" evidence="2">
    <location>
        <begin position="71"/>
        <end position="92"/>
    </location>
</feature>
<sequence length="349" mass="36143">MVPHALIATVVLVDVLAQSAVLLSLLAAPPALAAATSRPRAVALVGGLAIVVCAGVVVADETLAPGRGMVALGSVAFVALVAAYASVVRVRAVEKQRKTMRELVDVRAVADVAQAAILGPVPRTSGPIELAVSYTSAAVGARIGGDLYEAIPLAGGGVRLIVGDVQGKGLTAVQTAVTVLTAFRVRVLGAGSLQEVAQHIENALRLRELSEKFVTAVLADCTEDGVVTLLNFGHPPPLVRRADGTVVPAEPDVPGPPLGLPRGLSKHFLDGSGTCSVRLGPGDRLLFYTDGTTEARDTDGVFFELPETVRHLDHDDLDHDLATLRGALAAHTRRPLDDDAALLLLRLTG</sequence>
<dbReference type="InterPro" id="IPR001932">
    <property type="entry name" value="PPM-type_phosphatase-like_dom"/>
</dbReference>
<organism evidence="4 5">
    <name type="scientific">Streptomyces niveus</name>
    <name type="common">Streptomyces spheroides</name>
    <dbReference type="NCBI Taxonomy" id="193462"/>
    <lineage>
        <taxon>Bacteria</taxon>
        <taxon>Bacillati</taxon>
        <taxon>Actinomycetota</taxon>
        <taxon>Actinomycetes</taxon>
        <taxon>Kitasatosporales</taxon>
        <taxon>Streptomycetaceae</taxon>
        <taxon>Streptomyces</taxon>
    </lineage>
</organism>
<protein>
    <recommendedName>
        <fullName evidence="3">PPM-type phosphatase domain-containing protein</fullName>
    </recommendedName>
</protein>
<gene>
    <name evidence="4" type="ORF">BBN63_33990</name>
</gene>
<keyword evidence="5" id="KW-1185">Reference proteome</keyword>
<evidence type="ECO:0000259" key="3">
    <source>
        <dbReference type="SMART" id="SM00331"/>
    </source>
</evidence>
<dbReference type="SUPFAM" id="SSF81606">
    <property type="entry name" value="PP2C-like"/>
    <property type="match status" value="1"/>
</dbReference>
<evidence type="ECO:0000256" key="2">
    <source>
        <dbReference type="SAM" id="Phobius"/>
    </source>
</evidence>
<proteinExistence type="predicted"/>
<keyword evidence="2" id="KW-0472">Membrane</keyword>
<dbReference type="Pfam" id="PF07228">
    <property type="entry name" value="SpoIIE"/>
    <property type="match status" value="1"/>
</dbReference>
<feature type="transmembrane region" description="Helical" evidence="2">
    <location>
        <begin position="41"/>
        <end position="59"/>
    </location>
</feature>
<feature type="transmembrane region" description="Helical" evidence="2">
    <location>
        <begin position="6"/>
        <end position="29"/>
    </location>
</feature>
<dbReference type="Gene3D" id="3.60.40.10">
    <property type="entry name" value="PPM-type phosphatase domain"/>
    <property type="match status" value="1"/>
</dbReference>
<keyword evidence="1" id="KW-0378">Hydrolase</keyword>
<feature type="domain" description="PPM-type phosphatase" evidence="3">
    <location>
        <begin position="129"/>
        <end position="347"/>
    </location>
</feature>
<dbReference type="GO" id="GO:0016791">
    <property type="term" value="F:phosphatase activity"/>
    <property type="evidence" value="ECO:0007669"/>
    <property type="project" value="TreeGrafter"/>
</dbReference>